<reference evidence="1 2" key="1">
    <citation type="submission" date="2014-06" db="EMBL/GenBank/DDBJ databases">
        <title>Genetic Variability of E. coli after antibiotic treatment.</title>
        <authorList>
            <person name="Silbergeld E."/>
            <person name="Coles C."/>
            <person name="Seidman J.C."/>
            <person name="You Y."/>
            <person name="George J."/>
            <person name="Nadendla S."/>
            <person name="Daugherty S.C."/>
            <person name="Nagaraj S."/>
            <person name="Ott S."/>
            <person name="Klega K."/>
            <person name="Rasko D."/>
        </authorList>
    </citation>
    <scope>NUCLEOTIDE SEQUENCE [LARGE SCALE GENOMIC DNA]</scope>
    <source>
        <strain evidence="1 2">2-460-02_S1_C1</strain>
    </source>
</reference>
<sequence>MNNLLVINRVRFGLKQIAGIVTHKIHVGYYNQVVNSNNKKIIS</sequence>
<organism evidence="1 2">
    <name type="scientific">Escherichia coli 2-460-02_S1_C1</name>
    <dbReference type="NCBI Taxonomy" id="1444044"/>
    <lineage>
        <taxon>Bacteria</taxon>
        <taxon>Pseudomonadati</taxon>
        <taxon>Pseudomonadota</taxon>
        <taxon>Gammaproteobacteria</taxon>
        <taxon>Enterobacterales</taxon>
        <taxon>Enterobacteriaceae</taxon>
        <taxon>Escherichia</taxon>
    </lineage>
</organism>
<name>A0A837B2U8_ECOLX</name>
<dbReference type="AlphaFoldDB" id="A0A837B2U8"/>
<comment type="caution">
    <text evidence="1">The sequence shown here is derived from an EMBL/GenBank/DDBJ whole genome shotgun (WGS) entry which is preliminary data.</text>
</comment>
<dbReference type="EMBL" id="JOSS01000059">
    <property type="protein sequence ID" value="KEO28179.1"/>
    <property type="molecule type" value="Genomic_DNA"/>
</dbReference>
<gene>
    <name evidence="1" type="ORF">AB05_3567</name>
</gene>
<proteinExistence type="predicted"/>
<dbReference type="Proteomes" id="UP000028038">
    <property type="component" value="Unassembled WGS sequence"/>
</dbReference>
<protein>
    <submittedName>
        <fullName evidence="1">Uncharacterized protein</fullName>
    </submittedName>
</protein>
<evidence type="ECO:0000313" key="2">
    <source>
        <dbReference type="Proteomes" id="UP000028038"/>
    </source>
</evidence>
<evidence type="ECO:0000313" key="1">
    <source>
        <dbReference type="EMBL" id="KEO28179.1"/>
    </source>
</evidence>
<accession>A0A837B2U8</accession>